<feature type="non-terminal residue" evidence="1">
    <location>
        <position position="1"/>
    </location>
</feature>
<sequence length="11" mass="1271">VRYFSVLVTST</sequence>
<comment type="caution">
    <text evidence="1">The sequence shown here is derived from an EMBL/GenBank/DDBJ whole genome shotgun (WGS) entry which is preliminary data.</text>
</comment>
<proteinExistence type="predicted"/>
<reference evidence="1 2" key="1">
    <citation type="submission" date="2012-10" db="EMBL/GenBank/DDBJ databases">
        <title>Genome sequence of Vibrio Cholerae HENC-02.</title>
        <authorList>
            <person name="Eppinger M."/>
            <person name="Hasan N.A."/>
            <person name="Sengamalay N."/>
            <person name="Hine E."/>
            <person name="Su Q."/>
            <person name="Daugherty S.C."/>
            <person name="Young S."/>
            <person name="Sadzewicz L."/>
            <person name="Tallon L."/>
            <person name="Cebula T.A."/>
            <person name="Ravel J."/>
            <person name="Colwell R.R."/>
        </authorList>
    </citation>
    <scope>NUCLEOTIDE SEQUENCE [LARGE SCALE GENOMIC DNA]</scope>
    <source>
        <strain evidence="1 2">HENC-02</strain>
    </source>
</reference>
<dbReference type="Proteomes" id="UP000008367">
    <property type="component" value="Unassembled WGS sequence"/>
</dbReference>
<gene>
    <name evidence="1" type="ORF">VCHENC02_4801B</name>
</gene>
<organism evidence="1 2">
    <name type="scientific">Vibrio harveyi</name>
    <name type="common">Beneckea harveyi</name>
    <dbReference type="NCBI Taxonomy" id="669"/>
    <lineage>
        <taxon>Bacteria</taxon>
        <taxon>Pseudomonadati</taxon>
        <taxon>Pseudomonadota</taxon>
        <taxon>Gammaproteobacteria</taxon>
        <taxon>Vibrionales</taxon>
        <taxon>Vibrionaceae</taxon>
        <taxon>Vibrio</taxon>
    </lineage>
</organism>
<protein>
    <submittedName>
        <fullName evidence="1">Uncharacterized protein</fullName>
    </submittedName>
</protein>
<name>A0A454CSM6_VIBHA</name>
<evidence type="ECO:0000313" key="1">
    <source>
        <dbReference type="EMBL" id="EKM29383.1"/>
    </source>
</evidence>
<dbReference type="EMBL" id="AJSR01002114">
    <property type="protein sequence ID" value="EKM29383.1"/>
    <property type="molecule type" value="Genomic_DNA"/>
</dbReference>
<accession>A0A454CSM6</accession>
<evidence type="ECO:0000313" key="2">
    <source>
        <dbReference type="Proteomes" id="UP000008367"/>
    </source>
</evidence>